<evidence type="ECO:0000256" key="10">
    <source>
        <dbReference type="RuleBase" id="RU003835"/>
    </source>
</evidence>
<feature type="site" description="Transition state stabilizer" evidence="9">
    <location>
        <position position="269"/>
    </location>
</feature>
<dbReference type="PROSITE" id="PS01076">
    <property type="entry name" value="ACETATE_KINASE_2"/>
    <property type="match status" value="1"/>
</dbReference>
<organism evidence="11 12">
    <name type="scientific">Hyphococcus aureus</name>
    <dbReference type="NCBI Taxonomy" id="2666033"/>
    <lineage>
        <taxon>Bacteria</taxon>
        <taxon>Pseudomonadati</taxon>
        <taxon>Pseudomonadota</taxon>
        <taxon>Alphaproteobacteria</taxon>
        <taxon>Parvularculales</taxon>
        <taxon>Parvularculaceae</taxon>
        <taxon>Hyphococcus</taxon>
    </lineage>
</organism>
<dbReference type="InterPro" id="IPR043129">
    <property type="entry name" value="ATPase_NBD"/>
</dbReference>
<evidence type="ECO:0000256" key="3">
    <source>
        <dbReference type="ARBA" id="ARBA00022679"/>
    </source>
</evidence>
<feature type="active site" description="Proton donor/acceptor" evidence="9">
    <location>
        <position position="177"/>
    </location>
</feature>
<dbReference type="Pfam" id="PF00871">
    <property type="entry name" value="Acetate_kinase"/>
    <property type="match status" value="1"/>
</dbReference>
<evidence type="ECO:0000256" key="4">
    <source>
        <dbReference type="ARBA" id="ARBA00022723"/>
    </source>
</evidence>
<keyword evidence="6 9" id="KW-0418">Kinase</keyword>
<comment type="subcellular location">
    <subcellularLocation>
        <location evidence="9">Cytoplasm</location>
    </subcellularLocation>
</comment>
<keyword evidence="8 9" id="KW-0460">Magnesium</keyword>
<dbReference type="NCBIfam" id="TIGR00016">
    <property type="entry name" value="ackA"/>
    <property type="match status" value="1"/>
</dbReference>
<dbReference type="EC" id="2.7.2.1" evidence="9"/>
<evidence type="ECO:0000313" key="12">
    <source>
        <dbReference type="Proteomes" id="UP001596116"/>
    </source>
</evidence>
<feature type="binding site" evidence="9">
    <location>
        <position position="120"/>
    </location>
    <ligand>
        <name>substrate</name>
    </ligand>
</feature>
<protein>
    <recommendedName>
        <fullName evidence="9">Acetate kinase</fullName>
        <ecNumber evidence="9">2.7.2.1</ecNumber>
    </recommendedName>
    <alternativeName>
        <fullName evidence="9">Acetokinase</fullName>
    </alternativeName>
</protein>
<keyword evidence="3 9" id="KW-0808">Transferase</keyword>
<comment type="catalytic activity">
    <reaction evidence="9">
        <text>acetate + ATP = acetyl phosphate + ADP</text>
        <dbReference type="Rhea" id="RHEA:11352"/>
        <dbReference type="ChEBI" id="CHEBI:22191"/>
        <dbReference type="ChEBI" id="CHEBI:30089"/>
        <dbReference type="ChEBI" id="CHEBI:30616"/>
        <dbReference type="ChEBI" id="CHEBI:456216"/>
        <dbReference type="EC" id="2.7.2.1"/>
    </reaction>
</comment>
<name>A0ABW1L1K1_9PROT</name>
<keyword evidence="5 9" id="KW-0547">Nucleotide-binding</keyword>
<comment type="cofactor">
    <cofactor evidence="9">
        <name>Mg(2+)</name>
        <dbReference type="ChEBI" id="CHEBI:18420"/>
    </cofactor>
    <cofactor evidence="9">
        <name>Mn(2+)</name>
        <dbReference type="ChEBI" id="CHEBI:29035"/>
    </cofactor>
    <text evidence="9">Mg(2+). Can also accept Mn(2+).</text>
</comment>
<keyword evidence="2 9" id="KW-0963">Cytoplasm</keyword>
<dbReference type="InterPro" id="IPR000890">
    <property type="entry name" value="Aliphatic_acid_kin_short-chain"/>
</dbReference>
<dbReference type="GO" id="GO:0016301">
    <property type="term" value="F:kinase activity"/>
    <property type="evidence" value="ECO:0007669"/>
    <property type="project" value="UniProtKB-KW"/>
</dbReference>
<feature type="binding site" evidence="9">
    <location>
        <begin position="236"/>
        <end position="240"/>
    </location>
    <ligand>
        <name>ATP</name>
        <dbReference type="ChEBI" id="CHEBI:30616"/>
    </ligand>
</feature>
<dbReference type="InterPro" id="IPR004372">
    <property type="entry name" value="Ac/propionate_kinase"/>
</dbReference>
<accession>A0ABW1L1K1</accession>
<feature type="site" description="Transition state stabilizer" evidence="9">
    <location>
        <position position="208"/>
    </location>
</feature>
<feature type="binding site" evidence="9">
    <location>
        <position position="46"/>
    </location>
    <ligand>
        <name>ATP</name>
        <dbReference type="ChEBI" id="CHEBI:30616"/>
    </ligand>
</feature>
<feature type="binding site" evidence="9">
    <location>
        <position position="409"/>
    </location>
    <ligand>
        <name>Mg(2+)</name>
        <dbReference type="ChEBI" id="CHEBI:18420"/>
    </ligand>
</feature>
<dbReference type="PROSITE" id="PS01075">
    <property type="entry name" value="ACETATE_KINASE_1"/>
    <property type="match status" value="1"/>
</dbReference>
<dbReference type="PIRSF" id="PIRSF000722">
    <property type="entry name" value="Acetate_prop_kin"/>
    <property type="match status" value="1"/>
</dbReference>
<evidence type="ECO:0000256" key="5">
    <source>
        <dbReference type="ARBA" id="ARBA00022741"/>
    </source>
</evidence>
<comment type="function">
    <text evidence="9">Catalyzes the formation of acetyl phosphate from acetate and ATP. Can also catalyze the reverse reaction.</text>
</comment>
<evidence type="ECO:0000256" key="8">
    <source>
        <dbReference type="ARBA" id="ARBA00022842"/>
    </source>
</evidence>
<dbReference type="Proteomes" id="UP001596116">
    <property type="component" value="Unassembled WGS sequence"/>
</dbReference>
<comment type="subunit">
    <text evidence="9">Homodimer.</text>
</comment>
<dbReference type="HAMAP" id="MF_00020">
    <property type="entry name" value="Acetate_kinase"/>
    <property type="match status" value="1"/>
</dbReference>
<dbReference type="PRINTS" id="PR00471">
    <property type="entry name" value="ACETATEKNASE"/>
</dbReference>
<evidence type="ECO:0000256" key="6">
    <source>
        <dbReference type="ARBA" id="ARBA00022777"/>
    </source>
</evidence>
<dbReference type="SUPFAM" id="SSF53067">
    <property type="entry name" value="Actin-like ATPase domain"/>
    <property type="match status" value="2"/>
</dbReference>
<evidence type="ECO:0000256" key="9">
    <source>
        <dbReference type="HAMAP-Rule" id="MF_00020"/>
    </source>
</evidence>
<dbReference type="Gene3D" id="3.30.420.40">
    <property type="match status" value="2"/>
</dbReference>
<keyword evidence="7 9" id="KW-0067">ATP-binding</keyword>
<comment type="pathway">
    <text evidence="9">Metabolic intermediate biosynthesis; acetyl-CoA biosynthesis; acetyl-CoA from acetate: step 1/2.</text>
</comment>
<evidence type="ECO:0000256" key="7">
    <source>
        <dbReference type="ARBA" id="ARBA00022840"/>
    </source>
</evidence>
<comment type="similarity">
    <text evidence="1 9 10">Belongs to the acetokinase family.</text>
</comment>
<dbReference type="EMBL" id="JBHPON010000003">
    <property type="protein sequence ID" value="MFC6037560.1"/>
    <property type="molecule type" value="Genomic_DNA"/>
</dbReference>
<dbReference type="InterPro" id="IPR023865">
    <property type="entry name" value="Aliphatic_acid_kinase_CS"/>
</dbReference>
<gene>
    <name evidence="9" type="primary">ackA</name>
    <name evidence="11" type="ORF">ACFMB1_18540</name>
</gene>
<comment type="caution">
    <text evidence="11">The sequence shown here is derived from an EMBL/GenBank/DDBJ whole genome shotgun (WGS) entry which is preliminary data.</text>
</comment>
<keyword evidence="4 9" id="KW-0479">Metal-binding</keyword>
<proteinExistence type="inferred from homology"/>
<sequence length="432" mass="46089">MAAMTVSAAQDHVAAADPAPMGNGAPVLAMNDEMILTLNCGSSSLKFAVFSLIAEPRRLLHGAVVRIGADDSALRVVNETGDAIIDEAAPCVNHPAALDWAMTRLEAVVNVSDILYVGHRVVHGGPDCDCPKPVTAQLEARLRRLIPLAPLHLPANLEGIVAARLRLPRARHLACFDTAFHQSSSMLARRTGLPRAVEQNEIRRYGYHGLSYEFIVDHLRRNEGEDAANAPLIVAHLGAGASMAAISNGQSVDTTMGFSTLSGLPMATRCGDIDPGLILYLLQEKGWSASDLQTLLYEQSGILGLSGRSGDMQALMATPVDADAREAIDFFCFQARKHIGALAAAMGRISRIVFTGGIGAHAPEIRAQILRPLEALLPLRLDNARNADNDPLISSDGSLIKLNALNTDEELVIARHTAAFARGEGALARIHQ</sequence>
<evidence type="ECO:0000256" key="2">
    <source>
        <dbReference type="ARBA" id="ARBA00022490"/>
    </source>
</evidence>
<keyword evidence="12" id="KW-1185">Reference proteome</keyword>
<dbReference type="RefSeq" id="WP_379881050.1">
    <property type="nucleotide sequence ID" value="NZ_JBHPON010000003.1"/>
</dbReference>
<comment type="caution">
    <text evidence="9">Lacks conserved residue(s) required for the propagation of feature annotation.</text>
</comment>
<dbReference type="PANTHER" id="PTHR21060:SF21">
    <property type="entry name" value="ACETATE KINASE"/>
    <property type="match status" value="1"/>
</dbReference>
<reference evidence="11 12" key="1">
    <citation type="submission" date="2024-09" db="EMBL/GenBank/DDBJ databases">
        <authorList>
            <person name="Zhang Z.-H."/>
        </authorList>
    </citation>
    <scope>NUCLEOTIDE SEQUENCE [LARGE SCALE GENOMIC DNA]</scope>
    <source>
        <strain evidence="11 12">HHTR114</strain>
    </source>
</reference>
<evidence type="ECO:0000256" key="1">
    <source>
        <dbReference type="ARBA" id="ARBA00008748"/>
    </source>
</evidence>
<feature type="binding site" evidence="9">
    <location>
        <position position="39"/>
    </location>
    <ligand>
        <name>Mg(2+)</name>
        <dbReference type="ChEBI" id="CHEBI:18420"/>
    </ligand>
</feature>
<evidence type="ECO:0000313" key="11">
    <source>
        <dbReference type="EMBL" id="MFC6037560.1"/>
    </source>
</evidence>
<dbReference type="PANTHER" id="PTHR21060">
    <property type="entry name" value="ACETATE KINASE"/>
    <property type="match status" value="1"/>
</dbReference>